<dbReference type="AlphaFoldDB" id="A0A183UNK9"/>
<evidence type="ECO:0000313" key="4">
    <source>
        <dbReference type="WBParaSite" id="TCNE_0001007901-mRNA-1"/>
    </source>
</evidence>
<reference evidence="4" key="1">
    <citation type="submission" date="2016-06" db="UniProtKB">
        <authorList>
            <consortium name="WormBaseParasite"/>
        </authorList>
    </citation>
    <scope>IDENTIFICATION</scope>
</reference>
<dbReference type="Proteomes" id="UP000050794">
    <property type="component" value="Unassembled WGS sequence"/>
</dbReference>
<gene>
    <name evidence="2" type="ORF">TCNE_LOCUS10079</name>
</gene>
<dbReference type="EMBL" id="UYWY01020379">
    <property type="protein sequence ID" value="VDM41400.1"/>
    <property type="molecule type" value="Genomic_DNA"/>
</dbReference>
<reference evidence="2 3" key="2">
    <citation type="submission" date="2018-11" db="EMBL/GenBank/DDBJ databases">
        <authorList>
            <consortium name="Pathogen Informatics"/>
        </authorList>
    </citation>
    <scope>NUCLEOTIDE SEQUENCE [LARGE SCALE GENOMIC DNA]</scope>
</reference>
<keyword evidence="1" id="KW-0472">Membrane</keyword>
<evidence type="ECO:0000313" key="2">
    <source>
        <dbReference type="EMBL" id="VDM41400.1"/>
    </source>
</evidence>
<keyword evidence="1" id="KW-1133">Transmembrane helix</keyword>
<organism evidence="3 4">
    <name type="scientific">Toxocara canis</name>
    <name type="common">Canine roundworm</name>
    <dbReference type="NCBI Taxonomy" id="6265"/>
    <lineage>
        <taxon>Eukaryota</taxon>
        <taxon>Metazoa</taxon>
        <taxon>Ecdysozoa</taxon>
        <taxon>Nematoda</taxon>
        <taxon>Chromadorea</taxon>
        <taxon>Rhabditida</taxon>
        <taxon>Spirurina</taxon>
        <taxon>Ascaridomorpha</taxon>
        <taxon>Ascaridoidea</taxon>
        <taxon>Toxocaridae</taxon>
        <taxon>Toxocara</taxon>
    </lineage>
</organism>
<keyword evidence="3" id="KW-1185">Reference proteome</keyword>
<accession>A0A183UNK9</accession>
<feature type="transmembrane region" description="Helical" evidence="1">
    <location>
        <begin position="61"/>
        <end position="82"/>
    </location>
</feature>
<sequence length="170" mass="19446">MLAATKWFDILHGLKLGKCWRIRVRSRHSKCHAKVTDVRRPRTDQAHGASWGSCVNDAVDLFLVNWVIPVIFLWEVLMGRLVKVVKRRATTRMDGPSARQGDAELVSRSNKTNDLAPAVTLTYDQGLDAFRDRRFCEVWQVFDIYPDIGISVERAKCIDRTEQGTLDVTF</sequence>
<name>A0A183UNK9_TOXCA</name>
<proteinExistence type="predicted"/>
<keyword evidence="1" id="KW-0812">Transmembrane</keyword>
<protein>
    <submittedName>
        <fullName evidence="4">DUF4283 domain-containing protein</fullName>
    </submittedName>
</protein>
<dbReference type="WBParaSite" id="TCNE_0001007901-mRNA-1">
    <property type="protein sequence ID" value="TCNE_0001007901-mRNA-1"/>
    <property type="gene ID" value="TCNE_0001007901"/>
</dbReference>
<evidence type="ECO:0000256" key="1">
    <source>
        <dbReference type="SAM" id="Phobius"/>
    </source>
</evidence>
<evidence type="ECO:0000313" key="3">
    <source>
        <dbReference type="Proteomes" id="UP000050794"/>
    </source>
</evidence>